<evidence type="ECO:0000256" key="1">
    <source>
        <dbReference type="SAM" id="MobiDB-lite"/>
    </source>
</evidence>
<organism evidence="3 4">
    <name type="scientific">Actinopolyspora saharensis</name>
    <dbReference type="NCBI Taxonomy" id="995062"/>
    <lineage>
        <taxon>Bacteria</taxon>
        <taxon>Bacillati</taxon>
        <taxon>Actinomycetota</taxon>
        <taxon>Actinomycetes</taxon>
        <taxon>Actinopolysporales</taxon>
        <taxon>Actinopolysporaceae</taxon>
        <taxon>Actinopolyspora</taxon>
    </lineage>
</organism>
<evidence type="ECO:0000313" key="4">
    <source>
        <dbReference type="Proteomes" id="UP000199301"/>
    </source>
</evidence>
<dbReference type="OrthoDB" id="4425882at2"/>
<dbReference type="Proteomes" id="UP000199301">
    <property type="component" value="Unassembled WGS sequence"/>
</dbReference>
<dbReference type="InterPro" id="IPR025443">
    <property type="entry name" value="DUF4307"/>
</dbReference>
<evidence type="ECO:0000256" key="2">
    <source>
        <dbReference type="SAM" id="Phobius"/>
    </source>
</evidence>
<evidence type="ECO:0000313" key="3">
    <source>
        <dbReference type="EMBL" id="SDR17587.1"/>
    </source>
</evidence>
<keyword evidence="2" id="KW-0812">Transmembrane</keyword>
<protein>
    <recommendedName>
        <fullName evidence="5">DUF4307 domain-containing protein</fullName>
    </recommendedName>
</protein>
<evidence type="ECO:0008006" key="5">
    <source>
        <dbReference type="Google" id="ProtNLM"/>
    </source>
</evidence>
<dbReference type="EMBL" id="FNKO01000002">
    <property type="protein sequence ID" value="SDR17587.1"/>
    <property type="molecule type" value="Genomic_DNA"/>
</dbReference>
<keyword evidence="4" id="KW-1185">Reference proteome</keyword>
<sequence>MTSSSETPGGPPEGRYGSPRKGRGRRWPVWVLGTLVLLAGIGASVAAYSNFGSAPIEGKAATFDVRDESVRITLEVRRDDPTRSAECVVRARGHSGKEVGRAEVYLPAGQPTTYRRTVLNTSAPPVTGEVFGCSYDVPRYLDPNERPSG</sequence>
<proteinExistence type="predicted"/>
<feature type="transmembrane region" description="Helical" evidence="2">
    <location>
        <begin position="27"/>
        <end position="48"/>
    </location>
</feature>
<accession>A0A1H1GWN0</accession>
<keyword evidence="2" id="KW-0472">Membrane</keyword>
<dbReference type="RefSeq" id="WP_092526593.1">
    <property type="nucleotide sequence ID" value="NZ_FNKO01000002.1"/>
</dbReference>
<reference evidence="4" key="1">
    <citation type="submission" date="2016-10" db="EMBL/GenBank/DDBJ databases">
        <authorList>
            <person name="Varghese N."/>
            <person name="Submissions S."/>
        </authorList>
    </citation>
    <scope>NUCLEOTIDE SEQUENCE [LARGE SCALE GENOMIC DNA]</scope>
    <source>
        <strain evidence="4">DSM 45459</strain>
    </source>
</reference>
<feature type="region of interest" description="Disordered" evidence="1">
    <location>
        <begin position="1"/>
        <end position="23"/>
    </location>
</feature>
<dbReference type="AlphaFoldDB" id="A0A1H1GWN0"/>
<name>A0A1H1GWN0_9ACTN</name>
<keyword evidence="2" id="KW-1133">Transmembrane helix</keyword>
<dbReference type="Pfam" id="PF14155">
    <property type="entry name" value="DUF4307"/>
    <property type="match status" value="1"/>
</dbReference>
<dbReference type="STRING" id="995062.SAMN04489718_3936"/>
<gene>
    <name evidence="3" type="ORF">SAMN04489718_3936</name>
</gene>